<feature type="transmembrane region" description="Helical" evidence="19">
    <location>
        <begin position="698"/>
        <end position="717"/>
    </location>
</feature>
<keyword evidence="8" id="KW-0479">Metal-binding</keyword>
<accession>A0A364XW30</accession>
<evidence type="ECO:0000256" key="13">
    <source>
        <dbReference type="ARBA" id="ARBA00022967"/>
    </source>
</evidence>
<dbReference type="Pfam" id="PF00122">
    <property type="entry name" value="E1-E2_ATPase"/>
    <property type="match status" value="1"/>
</dbReference>
<evidence type="ECO:0000256" key="1">
    <source>
        <dbReference type="ARBA" id="ARBA00004651"/>
    </source>
</evidence>
<dbReference type="InterPro" id="IPR050510">
    <property type="entry name" value="Cation_transp_ATPase_P-type"/>
</dbReference>
<keyword evidence="14 19" id="KW-1133">Transmembrane helix</keyword>
<dbReference type="FunFam" id="3.40.50.1000:FF:000144">
    <property type="entry name" value="copper-transporting ATPase 1 isoform X2"/>
    <property type="match status" value="1"/>
</dbReference>
<dbReference type="Pfam" id="PF08282">
    <property type="entry name" value="Hydrolase_3"/>
    <property type="match status" value="1"/>
</dbReference>
<dbReference type="SUPFAM" id="SSF81665">
    <property type="entry name" value="Calcium ATPase, transmembrane domain M"/>
    <property type="match status" value="1"/>
</dbReference>
<evidence type="ECO:0000259" key="20">
    <source>
        <dbReference type="SMART" id="SM00831"/>
    </source>
</evidence>
<dbReference type="SMART" id="SM00831">
    <property type="entry name" value="Cation_ATPase_N"/>
    <property type="match status" value="1"/>
</dbReference>
<dbReference type="GO" id="GO:0005886">
    <property type="term" value="C:plasma membrane"/>
    <property type="evidence" value="ECO:0007669"/>
    <property type="project" value="UniProtKB-SubCell"/>
</dbReference>
<feature type="transmembrane region" description="Helical" evidence="19">
    <location>
        <begin position="768"/>
        <end position="787"/>
    </location>
</feature>
<keyword evidence="15" id="KW-0186">Copper</keyword>
<organism evidence="21 22">
    <name type="scientific">Pseudochryseolinea flava</name>
    <dbReference type="NCBI Taxonomy" id="2059302"/>
    <lineage>
        <taxon>Bacteria</taxon>
        <taxon>Pseudomonadati</taxon>
        <taxon>Bacteroidota</taxon>
        <taxon>Cytophagia</taxon>
        <taxon>Cytophagales</taxon>
        <taxon>Fulvivirgaceae</taxon>
        <taxon>Pseudochryseolinea</taxon>
    </lineage>
</organism>
<dbReference type="InterPro" id="IPR023214">
    <property type="entry name" value="HAD_sf"/>
</dbReference>
<dbReference type="PROSITE" id="PS00154">
    <property type="entry name" value="ATPASE_E1_E2"/>
    <property type="match status" value="1"/>
</dbReference>
<keyword evidence="4" id="KW-0813">Transport</keyword>
<dbReference type="GO" id="GO:0016887">
    <property type="term" value="F:ATP hydrolysis activity"/>
    <property type="evidence" value="ECO:0007669"/>
    <property type="project" value="InterPro"/>
</dbReference>
<dbReference type="SFLD" id="SFLDG00002">
    <property type="entry name" value="C1.7:_P-type_atpase_like"/>
    <property type="match status" value="1"/>
</dbReference>
<feature type="transmembrane region" description="Helical" evidence="19">
    <location>
        <begin position="271"/>
        <end position="292"/>
    </location>
</feature>
<dbReference type="Proteomes" id="UP000251889">
    <property type="component" value="Unassembled WGS sequence"/>
</dbReference>
<dbReference type="InterPro" id="IPR023298">
    <property type="entry name" value="ATPase_P-typ_TM_dom_sf"/>
</dbReference>
<evidence type="ECO:0000256" key="16">
    <source>
        <dbReference type="ARBA" id="ARBA00023065"/>
    </source>
</evidence>
<feature type="transmembrane region" description="Helical" evidence="19">
    <location>
        <begin position="738"/>
        <end position="762"/>
    </location>
</feature>
<evidence type="ECO:0000256" key="15">
    <source>
        <dbReference type="ARBA" id="ARBA00023008"/>
    </source>
</evidence>
<dbReference type="SUPFAM" id="SSF81660">
    <property type="entry name" value="Metal cation-transporting ATPase, ATP-binding domain N"/>
    <property type="match status" value="1"/>
</dbReference>
<feature type="transmembrane region" description="Helical" evidence="19">
    <location>
        <begin position="54"/>
        <end position="72"/>
    </location>
</feature>
<evidence type="ECO:0000256" key="6">
    <source>
        <dbReference type="ARBA" id="ARBA00022553"/>
    </source>
</evidence>
<comment type="caution">
    <text evidence="21">The sequence shown here is derived from an EMBL/GenBank/DDBJ whole genome shotgun (WGS) entry which is preliminary data.</text>
</comment>
<evidence type="ECO:0000256" key="18">
    <source>
        <dbReference type="ARBA" id="ARBA00049289"/>
    </source>
</evidence>
<dbReference type="InterPro" id="IPR036412">
    <property type="entry name" value="HAD-like_sf"/>
</dbReference>
<feature type="transmembrane region" description="Helical" evidence="19">
    <location>
        <begin position="666"/>
        <end position="686"/>
    </location>
</feature>
<feature type="domain" description="Cation-transporting P-type ATPase N-terminal" evidence="20">
    <location>
        <begin position="2"/>
        <end position="74"/>
    </location>
</feature>
<feature type="transmembrane region" description="Helical" evidence="19">
    <location>
        <begin position="242"/>
        <end position="259"/>
    </location>
</feature>
<keyword evidence="9" id="KW-0547">Nucleotide-binding</keyword>
<dbReference type="InterPro" id="IPR023299">
    <property type="entry name" value="ATPase_P-typ_cyto_dom_N"/>
</dbReference>
<keyword evidence="5" id="KW-1003">Cell membrane</keyword>
<proteinExistence type="inferred from homology"/>
<evidence type="ECO:0000256" key="4">
    <source>
        <dbReference type="ARBA" id="ARBA00022448"/>
    </source>
</evidence>
<keyword evidence="17 19" id="KW-0472">Membrane</keyword>
<dbReference type="GO" id="GO:0046872">
    <property type="term" value="F:metal ion binding"/>
    <property type="evidence" value="ECO:0007669"/>
    <property type="project" value="UniProtKB-KW"/>
</dbReference>
<keyword evidence="10" id="KW-0187">Copper transport</keyword>
<dbReference type="InterPro" id="IPR008250">
    <property type="entry name" value="ATPase_P-typ_transduc_dom_A_sf"/>
</dbReference>
<comment type="subcellular location">
    <subcellularLocation>
        <location evidence="1">Cell membrane</location>
        <topology evidence="1">Multi-pass membrane protein</topology>
    </subcellularLocation>
</comment>
<feature type="transmembrane region" description="Helical" evidence="19">
    <location>
        <begin position="807"/>
        <end position="827"/>
    </location>
</feature>
<evidence type="ECO:0000256" key="9">
    <source>
        <dbReference type="ARBA" id="ARBA00022741"/>
    </source>
</evidence>
<evidence type="ECO:0000256" key="14">
    <source>
        <dbReference type="ARBA" id="ARBA00022989"/>
    </source>
</evidence>
<evidence type="ECO:0000256" key="7">
    <source>
        <dbReference type="ARBA" id="ARBA00022692"/>
    </source>
</evidence>
<keyword evidence="13" id="KW-1278">Translocase</keyword>
<dbReference type="PRINTS" id="PR00120">
    <property type="entry name" value="HATPASE"/>
</dbReference>
<dbReference type="Pfam" id="PF00689">
    <property type="entry name" value="Cation_ATPase_C"/>
    <property type="match status" value="1"/>
</dbReference>
<evidence type="ECO:0000256" key="8">
    <source>
        <dbReference type="ARBA" id="ARBA00022723"/>
    </source>
</evidence>
<dbReference type="OrthoDB" id="1521937at2"/>
<evidence type="ECO:0000256" key="10">
    <source>
        <dbReference type="ARBA" id="ARBA00022796"/>
    </source>
</evidence>
<evidence type="ECO:0000313" key="22">
    <source>
        <dbReference type="Proteomes" id="UP000251889"/>
    </source>
</evidence>
<evidence type="ECO:0000256" key="5">
    <source>
        <dbReference type="ARBA" id="ARBA00022475"/>
    </source>
</evidence>
<evidence type="ECO:0000256" key="19">
    <source>
        <dbReference type="SAM" id="Phobius"/>
    </source>
</evidence>
<dbReference type="Pfam" id="PF13246">
    <property type="entry name" value="Cation_ATPase"/>
    <property type="match status" value="1"/>
</dbReference>
<comment type="catalytic activity">
    <reaction evidence="18">
        <text>Cu(+)(in) + ATP + H2O = Cu(+)(out) + ADP + phosphate + H(+)</text>
        <dbReference type="Rhea" id="RHEA:25792"/>
        <dbReference type="ChEBI" id="CHEBI:15377"/>
        <dbReference type="ChEBI" id="CHEBI:15378"/>
        <dbReference type="ChEBI" id="CHEBI:30616"/>
        <dbReference type="ChEBI" id="CHEBI:43474"/>
        <dbReference type="ChEBI" id="CHEBI:49552"/>
        <dbReference type="ChEBI" id="CHEBI:456216"/>
        <dbReference type="EC" id="7.2.2.8"/>
    </reaction>
</comment>
<dbReference type="SUPFAM" id="SSF81653">
    <property type="entry name" value="Calcium ATPase, transduction domain A"/>
    <property type="match status" value="1"/>
</dbReference>
<feature type="transmembrane region" description="Helical" evidence="19">
    <location>
        <begin position="78"/>
        <end position="95"/>
    </location>
</feature>
<dbReference type="InterPro" id="IPR001757">
    <property type="entry name" value="P_typ_ATPase"/>
</dbReference>
<evidence type="ECO:0000256" key="2">
    <source>
        <dbReference type="ARBA" id="ARBA00005675"/>
    </source>
</evidence>
<dbReference type="Gene3D" id="2.70.150.10">
    <property type="entry name" value="Calcium-transporting ATPase, cytoplasmic transduction domain A"/>
    <property type="match status" value="1"/>
</dbReference>
<keyword evidence="7 19" id="KW-0812">Transmembrane</keyword>
<comment type="similarity">
    <text evidence="2">Belongs to the cation transport ATPase (P-type) (TC 3.A.3) family. Type IIA subfamily.</text>
</comment>
<dbReference type="SFLD" id="SFLDF00027">
    <property type="entry name" value="p-type_atpase"/>
    <property type="match status" value="1"/>
</dbReference>
<dbReference type="Gene3D" id="3.40.50.1000">
    <property type="entry name" value="HAD superfamily/HAD-like"/>
    <property type="match status" value="1"/>
</dbReference>
<dbReference type="RefSeq" id="WP_112749699.1">
    <property type="nucleotide sequence ID" value="NZ_QMFY01000021.1"/>
</dbReference>
<keyword evidence="22" id="KW-1185">Reference proteome</keyword>
<evidence type="ECO:0000256" key="3">
    <source>
        <dbReference type="ARBA" id="ARBA00012517"/>
    </source>
</evidence>
<dbReference type="InterPro" id="IPR059000">
    <property type="entry name" value="ATPase_P-type_domA"/>
</dbReference>
<reference evidence="21 22" key="1">
    <citation type="submission" date="2018-06" db="EMBL/GenBank/DDBJ databases">
        <title>Chryseolinea flavus sp. nov., a member of the phylum Bacteroidetes isolated from soil.</title>
        <authorList>
            <person name="Li Y."/>
            <person name="Wang J."/>
        </authorList>
    </citation>
    <scope>NUCLEOTIDE SEQUENCE [LARGE SCALE GENOMIC DNA]</scope>
    <source>
        <strain evidence="21 22">SDU1-6</strain>
    </source>
</reference>
<evidence type="ECO:0000256" key="11">
    <source>
        <dbReference type="ARBA" id="ARBA00022840"/>
    </source>
</evidence>
<protein>
    <recommendedName>
        <fullName evidence="3">P-type Cu(+) transporter</fullName>
        <ecNumber evidence="3">7.2.2.8</ecNumber>
    </recommendedName>
</protein>
<dbReference type="InterPro" id="IPR004014">
    <property type="entry name" value="ATPase_P-typ_cation-transptr_N"/>
</dbReference>
<dbReference type="PRINTS" id="PR00119">
    <property type="entry name" value="CATATPASE"/>
</dbReference>
<dbReference type="Pfam" id="PF00690">
    <property type="entry name" value="Cation_ATPase_N"/>
    <property type="match status" value="1"/>
</dbReference>
<dbReference type="AlphaFoldDB" id="A0A364XW30"/>
<dbReference type="NCBIfam" id="TIGR01494">
    <property type="entry name" value="ATPase_P-type"/>
    <property type="match status" value="2"/>
</dbReference>
<dbReference type="EMBL" id="QMFY01000021">
    <property type="protein sequence ID" value="RAV98153.1"/>
    <property type="molecule type" value="Genomic_DNA"/>
</dbReference>
<dbReference type="GO" id="GO:0140581">
    <property type="term" value="F:P-type monovalent copper transporter activity"/>
    <property type="evidence" value="ECO:0007669"/>
    <property type="project" value="UniProtKB-EC"/>
</dbReference>
<dbReference type="SFLD" id="SFLDS00003">
    <property type="entry name" value="Haloacid_Dehalogenase"/>
    <property type="match status" value="1"/>
</dbReference>
<dbReference type="SUPFAM" id="SSF56784">
    <property type="entry name" value="HAD-like"/>
    <property type="match status" value="1"/>
</dbReference>
<evidence type="ECO:0000313" key="21">
    <source>
        <dbReference type="EMBL" id="RAV98153.1"/>
    </source>
</evidence>
<keyword evidence="11" id="KW-0067">ATP-binding</keyword>
<dbReference type="Gene3D" id="1.20.1110.10">
    <property type="entry name" value="Calcium-transporting ATPase, transmembrane domain"/>
    <property type="match status" value="1"/>
</dbReference>
<dbReference type="InterPro" id="IPR018303">
    <property type="entry name" value="ATPase_P-typ_P_site"/>
</dbReference>
<dbReference type="InterPro" id="IPR006068">
    <property type="entry name" value="ATPase_P-typ_cation-transptr_C"/>
</dbReference>
<keyword evidence="6" id="KW-0597">Phosphoprotein</keyword>
<feature type="transmembrane region" description="Helical" evidence="19">
    <location>
        <begin position="839"/>
        <end position="858"/>
    </location>
</feature>
<evidence type="ECO:0000256" key="17">
    <source>
        <dbReference type="ARBA" id="ARBA00023136"/>
    </source>
</evidence>
<gene>
    <name evidence="21" type="ORF">DQQ10_25135</name>
</gene>
<dbReference type="FunFam" id="2.70.150.10:FF:000160">
    <property type="entry name" value="Sarcoplasmic/endoplasmic reticulum calcium ATPase 1"/>
    <property type="match status" value="1"/>
</dbReference>
<dbReference type="PANTHER" id="PTHR43294:SF21">
    <property type="entry name" value="CATION TRANSPORTING ATPASE"/>
    <property type="match status" value="1"/>
</dbReference>
<dbReference type="GO" id="GO:0005524">
    <property type="term" value="F:ATP binding"/>
    <property type="evidence" value="ECO:0007669"/>
    <property type="project" value="UniProtKB-KW"/>
</dbReference>
<name>A0A364XW30_9BACT</name>
<dbReference type="Gene3D" id="3.40.1110.10">
    <property type="entry name" value="Calcium-transporting ATPase, cytoplasmic domain N"/>
    <property type="match status" value="1"/>
</dbReference>
<keyword evidence="16" id="KW-0406">Ion transport</keyword>
<dbReference type="EC" id="7.2.2.8" evidence="3"/>
<dbReference type="PANTHER" id="PTHR43294">
    <property type="entry name" value="SODIUM/POTASSIUM-TRANSPORTING ATPASE SUBUNIT ALPHA"/>
    <property type="match status" value="1"/>
</dbReference>
<evidence type="ECO:0000256" key="12">
    <source>
        <dbReference type="ARBA" id="ARBA00022842"/>
    </source>
</evidence>
<keyword evidence="12" id="KW-0460">Magnesium</keyword>
<dbReference type="InterPro" id="IPR044492">
    <property type="entry name" value="P_typ_ATPase_HD_dom"/>
</dbReference>
<sequence>MHDQSATETISALTTDGETGLTIIEAKNRLLNVGPNALEQGKSTSIFTLLMRQFKSPIVFLLLASAILSFSHASWSDGIAILIVLLINTCIGFFMEHKAERSMDALRGLTKTFSKVIRSGSLIEINTSDIVPGDLIYLEAGDIIPADARIINAYQLQVDESALTGESIPAEKNNKELPLDTPLADRTNLLHKGTAVTRGNAKAVVIATGMNTELGKIASLVQHSEDVTTPLEKKLSQFSKKLIWITLLIAAAIFLTGIVNDKSFVQMLNTVIALSVAAIPEGLPIVATLALAHGMIKMAKRNVIVKKLASVETLGGTNIICTDKTGTLTYNKISVSHIITPDFNSKLNTTDTTSFRLTLQAMTLCNNANINDGQNNAGDVGDPLEVGLLHFATNRGLDPTVIKSTLPRVSEEPFSSETKVMGTHHVTTDGSVTFTKGAAESIISLCTHYRDGETSKEFSKIEKEKWLAVSEAEASNGLKVIAFAHKASKSKETAITLSDLTFLGIASLIDPPREDVADAIHLCHKAGIRVIMITGDHPATARNIASQIGIEHGDVMQGASMPSREIYTKEDKTKWRATSIFARVSPAQKLDLIEVLQEDQSIVAMTGDGVNDAPALKKADIGIAMGMRGTDVAKEVADMVLKDDSFSSIVTAIKEGRVILENIRKFLMFLLSSNLSEILVIATLFITNSPLTITPLQILFINLLSDVFPALALGFNTGSDAIMHRPPHDPKKPVLSNLQWMSVIIYAIIIAASTFSSTIYMADDHEHSSASTILFYTLILCQLLHVFNVGNHRQAFFKSDIAKNSYVWAALAISILLGVLAYIIPPFKDALRLGNLNGTHLLIIFGCALQSFVIIQVFKKLNVIH</sequence>